<protein>
    <submittedName>
        <fullName evidence="1">Uncharacterized protein</fullName>
    </submittedName>
</protein>
<dbReference type="AlphaFoldDB" id="A0AAU8TC06"/>
<dbReference type="GeneID" id="66515422"/>
<organism evidence="1 2">
    <name type="scientific">Paraburkholderia fungorum</name>
    <dbReference type="NCBI Taxonomy" id="134537"/>
    <lineage>
        <taxon>Bacteria</taxon>
        <taxon>Pseudomonadati</taxon>
        <taxon>Pseudomonadota</taxon>
        <taxon>Betaproteobacteria</taxon>
        <taxon>Burkholderiales</taxon>
        <taxon>Burkholderiaceae</taxon>
        <taxon>Paraburkholderia</taxon>
    </lineage>
</organism>
<dbReference type="EMBL" id="CP010026">
    <property type="protein sequence ID" value="AJZ57760.1"/>
    <property type="molecule type" value="Genomic_DNA"/>
</dbReference>
<evidence type="ECO:0000313" key="1">
    <source>
        <dbReference type="EMBL" id="AJZ57760.1"/>
    </source>
</evidence>
<dbReference type="Proteomes" id="UP000032614">
    <property type="component" value="Chromosome 1"/>
</dbReference>
<proteinExistence type="predicted"/>
<reference evidence="1 2" key="1">
    <citation type="journal article" date="2015" name="Genome Announc.">
        <title>Complete genome sequences for 59 burkholderia isolates, both pathogenic and near neighbor.</title>
        <authorList>
            <person name="Johnson S.L."/>
            <person name="Bishop-Lilly K.A."/>
            <person name="Ladner J.T."/>
            <person name="Daligault H.E."/>
            <person name="Davenport K.W."/>
            <person name="Jaissle J."/>
            <person name="Frey K.G."/>
            <person name="Koroleva G.I."/>
            <person name="Bruce D.C."/>
            <person name="Coyne S.R."/>
            <person name="Broomall S.M."/>
            <person name="Li P.E."/>
            <person name="Teshima H."/>
            <person name="Gibbons H.S."/>
            <person name="Palacios G.F."/>
            <person name="Rosenzweig C.N."/>
            <person name="Redden C.L."/>
            <person name="Xu Y."/>
            <person name="Minogue T.D."/>
            <person name="Chain P.S."/>
        </authorList>
    </citation>
    <scope>NUCLEOTIDE SEQUENCE [LARGE SCALE GENOMIC DNA]</scope>
    <source>
        <strain evidence="1 2">ATCC BAA-463</strain>
    </source>
</reference>
<accession>A0AAU8TC06</accession>
<name>A0AAU8TC06_9BURK</name>
<dbReference type="RefSeq" id="WP_046567203.1">
    <property type="nucleotide sequence ID" value="NZ_CP010026.1"/>
</dbReference>
<dbReference type="KEGG" id="bfn:OI25_1438"/>
<gene>
    <name evidence="1" type="ORF">OI25_1438</name>
</gene>
<evidence type="ECO:0000313" key="2">
    <source>
        <dbReference type="Proteomes" id="UP000032614"/>
    </source>
</evidence>
<sequence length="217" mass="24363">MSDAFTPYIPLDRHFADEILVSAQSLGHDLRKGHANEFVARAHDFRTHAALCKDGLMALDRYARDDFNFDVERARKRAIELESPVADDFEAIAQCLNALHREAINSDMALAARLARNACLNADWSTQFGEFAGRTLLSPHDYEACVEVAMRDNFLDNLWANVLGVPTIAALAQTQKILPQDDGYHAMNPDIALNVAMHISRARVVELVERYRVAREV</sequence>